<comment type="caution">
    <text evidence="2">The sequence shown here is derived from an EMBL/GenBank/DDBJ whole genome shotgun (WGS) entry which is preliminary data.</text>
</comment>
<gene>
    <name evidence="2" type="ORF">A2438_01795</name>
</gene>
<sequence length="105" mass="12033">MLTQKEISEIIDTIKTRTNPNKIYLFGSYAYGKATNRSDLDVLVVDDSSRDKNRLALEISKSLFPRNFGLDLIVASSEEIRSKQQKKLGFWIDITSKGKKVYERS</sequence>
<dbReference type="PANTHER" id="PTHR33933:SF1">
    <property type="entry name" value="PROTEIN ADENYLYLTRANSFERASE MNTA-RELATED"/>
    <property type="match status" value="1"/>
</dbReference>
<dbReference type="CDD" id="cd05403">
    <property type="entry name" value="NT_KNTase_like"/>
    <property type="match status" value="1"/>
</dbReference>
<evidence type="ECO:0000259" key="1">
    <source>
        <dbReference type="Pfam" id="PF18765"/>
    </source>
</evidence>
<accession>A0A1F4U828</accession>
<dbReference type="PANTHER" id="PTHR33933">
    <property type="entry name" value="NUCLEOTIDYLTRANSFERASE"/>
    <property type="match status" value="1"/>
</dbReference>
<name>A0A1F4U828_UNCSA</name>
<dbReference type="EMBL" id="MEUJ01000002">
    <property type="protein sequence ID" value="OGC41000.1"/>
    <property type="molecule type" value="Genomic_DNA"/>
</dbReference>
<dbReference type="Gene3D" id="3.30.460.10">
    <property type="entry name" value="Beta Polymerase, domain 2"/>
    <property type="match status" value="1"/>
</dbReference>
<proteinExistence type="predicted"/>
<dbReference type="InterPro" id="IPR052548">
    <property type="entry name" value="Type_VII_TA_antitoxin"/>
</dbReference>
<feature type="domain" description="Polymerase beta nucleotidyltransferase" evidence="1">
    <location>
        <begin position="9"/>
        <end position="104"/>
    </location>
</feature>
<dbReference type="AlphaFoldDB" id="A0A1F4U828"/>
<protein>
    <recommendedName>
        <fullName evidence="1">Polymerase beta nucleotidyltransferase domain-containing protein</fullName>
    </recommendedName>
</protein>
<evidence type="ECO:0000313" key="3">
    <source>
        <dbReference type="Proteomes" id="UP000179242"/>
    </source>
</evidence>
<dbReference type="Pfam" id="PF18765">
    <property type="entry name" value="Polbeta"/>
    <property type="match status" value="1"/>
</dbReference>
<dbReference type="InterPro" id="IPR041633">
    <property type="entry name" value="Polbeta"/>
</dbReference>
<dbReference type="SUPFAM" id="SSF81301">
    <property type="entry name" value="Nucleotidyltransferase"/>
    <property type="match status" value="1"/>
</dbReference>
<reference evidence="2 3" key="1">
    <citation type="journal article" date="2016" name="Nat. Commun.">
        <title>Thousands of microbial genomes shed light on interconnected biogeochemical processes in an aquifer system.</title>
        <authorList>
            <person name="Anantharaman K."/>
            <person name="Brown C.T."/>
            <person name="Hug L.A."/>
            <person name="Sharon I."/>
            <person name="Castelle C.J."/>
            <person name="Probst A.J."/>
            <person name="Thomas B.C."/>
            <person name="Singh A."/>
            <person name="Wilkins M.J."/>
            <person name="Karaoz U."/>
            <person name="Brodie E.L."/>
            <person name="Williams K.H."/>
            <person name="Hubbard S.S."/>
            <person name="Banfield J.F."/>
        </authorList>
    </citation>
    <scope>NUCLEOTIDE SEQUENCE [LARGE SCALE GENOMIC DNA]</scope>
</reference>
<dbReference type="InterPro" id="IPR043519">
    <property type="entry name" value="NT_sf"/>
</dbReference>
<evidence type="ECO:0000313" key="2">
    <source>
        <dbReference type="EMBL" id="OGC41000.1"/>
    </source>
</evidence>
<dbReference type="Proteomes" id="UP000179242">
    <property type="component" value="Unassembled WGS sequence"/>
</dbReference>
<organism evidence="2 3">
    <name type="scientific">candidate division WOR-1 bacterium RIFOXYC2_FULL_46_14</name>
    <dbReference type="NCBI Taxonomy" id="1802587"/>
    <lineage>
        <taxon>Bacteria</taxon>
        <taxon>Bacillati</taxon>
        <taxon>Saganbacteria</taxon>
    </lineage>
</organism>